<evidence type="ECO:0000313" key="4">
    <source>
        <dbReference type="EMBL" id="THV05902.1"/>
    </source>
</evidence>
<feature type="domain" description="DUF6534" evidence="3">
    <location>
        <begin position="165"/>
        <end position="250"/>
    </location>
</feature>
<organism evidence="4 5">
    <name type="scientific">Dendrothele bispora (strain CBS 962.96)</name>
    <dbReference type="NCBI Taxonomy" id="1314807"/>
    <lineage>
        <taxon>Eukaryota</taxon>
        <taxon>Fungi</taxon>
        <taxon>Dikarya</taxon>
        <taxon>Basidiomycota</taxon>
        <taxon>Agaricomycotina</taxon>
        <taxon>Agaricomycetes</taxon>
        <taxon>Agaricomycetidae</taxon>
        <taxon>Agaricales</taxon>
        <taxon>Agaricales incertae sedis</taxon>
        <taxon>Dendrothele</taxon>
    </lineage>
</organism>
<dbReference type="InterPro" id="IPR045339">
    <property type="entry name" value="DUF6534"/>
</dbReference>
<dbReference type="PANTHER" id="PTHR40465:SF1">
    <property type="entry name" value="DUF6534 DOMAIN-CONTAINING PROTEIN"/>
    <property type="match status" value="1"/>
</dbReference>
<dbReference type="OrthoDB" id="3046149at2759"/>
<dbReference type="AlphaFoldDB" id="A0A4S8MSF8"/>
<evidence type="ECO:0000313" key="5">
    <source>
        <dbReference type="Proteomes" id="UP000297245"/>
    </source>
</evidence>
<dbReference type="Pfam" id="PF20152">
    <property type="entry name" value="DUF6534"/>
    <property type="match status" value="1"/>
</dbReference>
<gene>
    <name evidence="4" type="ORF">K435DRAFT_834563</name>
</gene>
<feature type="region of interest" description="Disordered" evidence="1">
    <location>
        <begin position="266"/>
        <end position="286"/>
    </location>
</feature>
<feature type="transmembrane region" description="Helical" evidence="2">
    <location>
        <begin position="158"/>
        <end position="178"/>
    </location>
</feature>
<dbReference type="EMBL" id="ML179046">
    <property type="protein sequence ID" value="THV05902.1"/>
    <property type="molecule type" value="Genomic_DNA"/>
</dbReference>
<feature type="transmembrane region" description="Helical" evidence="2">
    <location>
        <begin position="18"/>
        <end position="40"/>
    </location>
</feature>
<sequence length="377" mass="42072">MTTPLNPGFDVSGLAAPYFFGGVISFVMVGITIVQGWTYMTQNRDSLRLRLFSNEHRGVMCHISASDIDANPQYLLTPSLPLGVELLFNTIIIVGIDFFLANQIRGIAQTHWTVPIFIVVTAIIGFGLIFSLTVATMVSVNIAEHFFTSRMGMAITSLGNACYTVAEVMATIALGWSLHKAKTGIRRTDSILTKLFTWMVTRGILLSIIQVLSMILYLVSPASFLWVPFHLIQSKIYVITTLSLLNSRKYLRRQINIFDSDYSNQLATDNPTTTPSGDRSDRPQLVDGSRSVPLVEIDISTNEDLQVQSAISDKDMESALTVPESPVTIVSSDFGQCQEVLEVQTSISEPVHHQILYLMRQSERFMDVKRGYYRKLL</sequence>
<dbReference type="PANTHER" id="PTHR40465">
    <property type="entry name" value="CHROMOSOME 1, WHOLE GENOME SHOTGUN SEQUENCE"/>
    <property type="match status" value="1"/>
</dbReference>
<feature type="transmembrane region" description="Helical" evidence="2">
    <location>
        <begin position="112"/>
        <end position="138"/>
    </location>
</feature>
<accession>A0A4S8MSF8</accession>
<keyword evidence="2" id="KW-0472">Membrane</keyword>
<evidence type="ECO:0000256" key="1">
    <source>
        <dbReference type="SAM" id="MobiDB-lite"/>
    </source>
</evidence>
<keyword evidence="5" id="KW-1185">Reference proteome</keyword>
<feature type="transmembrane region" description="Helical" evidence="2">
    <location>
        <begin position="199"/>
        <end position="219"/>
    </location>
</feature>
<feature type="compositionally biased region" description="Polar residues" evidence="1">
    <location>
        <begin position="266"/>
        <end position="277"/>
    </location>
</feature>
<dbReference type="Proteomes" id="UP000297245">
    <property type="component" value="Unassembled WGS sequence"/>
</dbReference>
<proteinExistence type="predicted"/>
<evidence type="ECO:0000259" key="3">
    <source>
        <dbReference type="Pfam" id="PF20152"/>
    </source>
</evidence>
<feature type="transmembrane region" description="Helical" evidence="2">
    <location>
        <begin position="80"/>
        <end position="100"/>
    </location>
</feature>
<keyword evidence="2" id="KW-0812">Transmembrane</keyword>
<reference evidence="4 5" key="1">
    <citation type="journal article" date="2019" name="Nat. Ecol. Evol.">
        <title>Megaphylogeny resolves global patterns of mushroom evolution.</title>
        <authorList>
            <person name="Varga T."/>
            <person name="Krizsan K."/>
            <person name="Foldi C."/>
            <person name="Dima B."/>
            <person name="Sanchez-Garcia M."/>
            <person name="Sanchez-Ramirez S."/>
            <person name="Szollosi G.J."/>
            <person name="Szarkandi J.G."/>
            <person name="Papp V."/>
            <person name="Albert L."/>
            <person name="Andreopoulos W."/>
            <person name="Angelini C."/>
            <person name="Antonin V."/>
            <person name="Barry K.W."/>
            <person name="Bougher N.L."/>
            <person name="Buchanan P."/>
            <person name="Buyck B."/>
            <person name="Bense V."/>
            <person name="Catcheside P."/>
            <person name="Chovatia M."/>
            <person name="Cooper J."/>
            <person name="Damon W."/>
            <person name="Desjardin D."/>
            <person name="Finy P."/>
            <person name="Geml J."/>
            <person name="Haridas S."/>
            <person name="Hughes K."/>
            <person name="Justo A."/>
            <person name="Karasinski D."/>
            <person name="Kautmanova I."/>
            <person name="Kiss B."/>
            <person name="Kocsube S."/>
            <person name="Kotiranta H."/>
            <person name="LaButti K.M."/>
            <person name="Lechner B.E."/>
            <person name="Liimatainen K."/>
            <person name="Lipzen A."/>
            <person name="Lukacs Z."/>
            <person name="Mihaltcheva S."/>
            <person name="Morgado L.N."/>
            <person name="Niskanen T."/>
            <person name="Noordeloos M.E."/>
            <person name="Ohm R.A."/>
            <person name="Ortiz-Santana B."/>
            <person name="Ovrebo C."/>
            <person name="Racz N."/>
            <person name="Riley R."/>
            <person name="Savchenko A."/>
            <person name="Shiryaev A."/>
            <person name="Soop K."/>
            <person name="Spirin V."/>
            <person name="Szebenyi C."/>
            <person name="Tomsovsky M."/>
            <person name="Tulloss R.E."/>
            <person name="Uehling J."/>
            <person name="Grigoriev I.V."/>
            <person name="Vagvolgyi C."/>
            <person name="Papp T."/>
            <person name="Martin F.M."/>
            <person name="Miettinen O."/>
            <person name="Hibbett D.S."/>
            <person name="Nagy L.G."/>
        </authorList>
    </citation>
    <scope>NUCLEOTIDE SEQUENCE [LARGE SCALE GENOMIC DNA]</scope>
    <source>
        <strain evidence="4 5">CBS 962.96</strain>
    </source>
</reference>
<evidence type="ECO:0000256" key="2">
    <source>
        <dbReference type="SAM" id="Phobius"/>
    </source>
</evidence>
<keyword evidence="2" id="KW-1133">Transmembrane helix</keyword>
<protein>
    <recommendedName>
        <fullName evidence="3">DUF6534 domain-containing protein</fullName>
    </recommendedName>
</protein>
<name>A0A4S8MSF8_DENBC</name>
<feature type="transmembrane region" description="Helical" evidence="2">
    <location>
        <begin position="225"/>
        <end position="245"/>
    </location>
</feature>